<keyword evidence="1" id="KW-1133">Transmembrane helix</keyword>
<dbReference type="EMBL" id="JANJYI010000004">
    <property type="protein sequence ID" value="KAK2652336.1"/>
    <property type="molecule type" value="Genomic_DNA"/>
</dbReference>
<evidence type="ECO:0000313" key="3">
    <source>
        <dbReference type="EMBL" id="KAK2652336.1"/>
    </source>
</evidence>
<organism evidence="3 4">
    <name type="scientific">Dipteronia dyeriana</name>
    <dbReference type="NCBI Taxonomy" id="168575"/>
    <lineage>
        <taxon>Eukaryota</taxon>
        <taxon>Viridiplantae</taxon>
        <taxon>Streptophyta</taxon>
        <taxon>Embryophyta</taxon>
        <taxon>Tracheophyta</taxon>
        <taxon>Spermatophyta</taxon>
        <taxon>Magnoliopsida</taxon>
        <taxon>eudicotyledons</taxon>
        <taxon>Gunneridae</taxon>
        <taxon>Pentapetalae</taxon>
        <taxon>rosids</taxon>
        <taxon>malvids</taxon>
        <taxon>Sapindales</taxon>
        <taxon>Sapindaceae</taxon>
        <taxon>Hippocastanoideae</taxon>
        <taxon>Acereae</taxon>
        <taxon>Dipteronia</taxon>
    </lineage>
</organism>
<evidence type="ECO:0000259" key="2">
    <source>
        <dbReference type="Pfam" id="PF13962"/>
    </source>
</evidence>
<keyword evidence="1" id="KW-0812">Transmembrane</keyword>
<protein>
    <recommendedName>
        <fullName evidence="2">PGG domain-containing protein</fullName>
    </recommendedName>
</protein>
<feature type="domain" description="PGG" evidence="2">
    <location>
        <begin position="75"/>
        <end position="188"/>
    </location>
</feature>
<reference evidence="3" key="1">
    <citation type="journal article" date="2023" name="Plant J.">
        <title>Genome sequences and population genomics provide insights into the demographic history, inbreeding, and mutation load of two 'living fossil' tree species of Dipteronia.</title>
        <authorList>
            <person name="Feng Y."/>
            <person name="Comes H.P."/>
            <person name="Chen J."/>
            <person name="Zhu S."/>
            <person name="Lu R."/>
            <person name="Zhang X."/>
            <person name="Li P."/>
            <person name="Qiu J."/>
            <person name="Olsen K.M."/>
            <person name="Qiu Y."/>
        </authorList>
    </citation>
    <scope>NUCLEOTIDE SEQUENCE</scope>
    <source>
        <strain evidence="3">KIB01</strain>
    </source>
</reference>
<comment type="caution">
    <text evidence="3">The sequence shown here is derived from an EMBL/GenBank/DDBJ whole genome shotgun (WGS) entry which is preliminary data.</text>
</comment>
<dbReference type="AlphaFoldDB" id="A0AAD9X3W3"/>
<feature type="transmembrane region" description="Helical" evidence="1">
    <location>
        <begin position="163"/>
        <end position="189"/>
    </location>
</feature>
<feature type="transmembrane region" description="Helical" evidence="1">
    <location>
        <begin position="85"/>
        <end position="107"/>
    </location>
</feature>
<dbReference type="Pfam" id="PF13962">
    <property type="entry name" value="PGG"/>
    <property type="match status" value="1"/>
</dbReference>
<proteinExistence type="predicted"/>
<evidence type="ECO:0000256" key="1">
    <source>
        <dbReference type="SAM" id="Phobius"/>
    </source>
</evidence>
<dbReference type="InterPro" id="IPR026961">
    <property type="entry name" value="PGG_dom"/>
</dbReference>
<dbReference type="PANTHER" id="PTHR24177">
    <property type="entry name" value="CASKIN"/>
    <property type="match status" value="1"/>
</dbReference>
<keyword evidence="1" id="KW-0472">Membrane</keyword>
<accession>A0AAD9X3W3</accession>
<dbReference type="GO" id="GO:0016020">
    <property type="term" value="C:membrane"/>
    <property type="evidence" value="ECO:0007669"/>
    <property type="project" value="TreeGrafter"/>
</dbReference>
<sequence length="192" mass="21171">MGKDIPGDTILHIAAVLASSSEIPGAALQMQRELQWFKTVEAHFHQSLQRKHILDGKTPREEFTKTHSVLVEKGEKWMKDTATSFSVVSALIITIVFTAAFTVPGGIDTHGRPNCLHELSFKIFAISVALALFSSTTSVQMFLGILTSRYAEDDFLFSLPKQLIIGLITLFFSIASMKVAFGSTFCIVISHH</sequence>
<name>A0AAD9X3W3_9ROSI</name>
<keyword evidence="4" id="KW-1185">Reference proteome</keyword>
<dbReference type="PANTHER" id="PTHR24177:SF365">
    <property type="entry name" value="ANKYRIN REPEAT-CONTAINING PROTEIN NPR4-LIKE ISOFORM X1"/>
    <property type="match status" value="1"/>
</dbReference>
<dbReference type="Proteomes" id="UP001280121">
    <property type="component" value="Unassembled WGS sequence"/>
</dbReference>
<feature type="transmembrane region" description="Helical" evidence="1">
    <location>
        <begin position="119"/>
        <end position="143"/>
    </location>
</feature>
<gene>
    <name evidence="3" type="ORF">Ddye_012192</name>
</gene>
<evidence type="ECO:0000313" key="4">
    <source>
        <dbReference type="Proteomes" id="UP001280121"/>
    </source>
</evidence>